<protein>
    <submittedName>
        <fullName evidence="3">Terminase</fullName>
    </submittedName>
</protein>
<gene>
    <name evidence="3" type="ORF">A7H71_25555</name>
</gene>
<dbReference type="AlphaFoldDB" id="A0A602CNY2"/>
<reference evidence="3" key="1">
    <citation type="submission" date="2018-07" db="EMBL/GenBank/DDBJ databases">
        <authorList>
            <consortium name="NARMS: The National Antimicrobial Resistance Monitoring System"/>
        </authorList>
    </citation>
    <scope>NUCLEOTIDE SEQUENCE</scope>
    <source>
        <strain evidence="3">FSIS1606404</strain>
    </source>
</reference>
<dbReference type="InterPro" id="IPR009057">
    <property type="entry name" value="Homeodomain-like_sf"/>
</dbReference>
<dbReference type="EMBL" id="AAKNLY010000041">
    <property type="protein sequence ID" value="ECT6611906.1"/>
    <property type="molecule type" value="Genomic_DNA"/>
</dbReference>
<feature type="non-terminal residue" evidence="3">
    <location>
        <position position="147"/>
    </location>
</feature>
<proteinExistence type="predicted"/>
<dbReference type="SUPFAM" id="SSF46689">
    <property type="entry name" value="Homeodomain-like"/>
    <property type="match status" value="1"/>
</dbReference>
<comment type="caution">
    <text evidence="3">The sequence shown here is derived from an EMBL/GenBank/DDBJ whole genome shotgun (WGS) entry which is preliminary data.</text>
</comment>
<dbReference type="InterPro" id="IPR010332">
    <property type="entry name" value="ATPase_terminase-su_N"/>
</dbReference>
<organism evidence="3">
    <name type="scientific">Salmonella newport</name>
    <dbReference type="NCBI Taxonomy" id="108619"/>
    <lineage>
        <taxon>Bacteria</taxon>
        <taxon>Pseudomonadati</taxon>
        <taxon>Pseudomonadota</taxon>
        <taxon>Gammaproteobacteria</taxon>
        <taxon>Enterobacterales</taxon>
        <taxon>Enterobacteriaceae</taxon>
        <taxon>Salmonella</taxon>
    </lineage>
</organism>
<feature type="region of interest" description="Disordered" evidence="1">
    <location>
        <begin position="91"/>
        <end position="130"/>
    </location>
</feature>
<sequence length="147" mass="17262">MAKYSEELKGVVRALYLRRYTPKEIASELNLPNARIVYYWAEKYNWADLLSFESTEEAIERRYQLLASRDNKTDLDLKEMDMLIAHATKLRAQSNKHKEKMASGQNSGQADARDSNDDEPRRKRKYKKNDISSLTQEDFDAWADEHL</sequence>
<evidence type="ECO:0000259" key="2">
    <source>
        <dbReference type="Pfam" id="PF06056"/>
    </source>
</evidence>
<accession>A0A602CNY2</accession>
<evidence type="ECO:0000313" key="3">
    <source>
        <dbReference type="EMBL" id="ECT6611906.1"/>
    </source>
</evidence>
<feature type="compositionally biased region" description="Basic and acidic residues" evidence="1">
    <location>
        <begin position="111"/>
        <end position="121"/>
    </location>
</feature>
<name>A0A602CNY2_SALNE</name>
<evidence type="ECO:0000256" key="1">
    <source>
        <dbReference type="SAM" id="MobiDB-lite"/>
    </source>
</evidence>
<feature type="domain" description="Terminase ATPase subunit N-terminal" evidence="2">
    <location>
        <begin position="13"/>
        <end position="63"/>
    </location>
</feature>
<dbReference type="Pfam" id="PF06056">
    <property type="entry name" value="Terminase_5"/>
    <property type="match status" value="1"/>
</dbReference>